<dbReference type="Proteomes" id="UP000499080">
    <property type="component" value="Unassembled WGS sequence"/>
</dbReference>
<accession>A0A4Y2BDA4</accession>
<evidence type="ECO:0000313" key="1">
    <source>
        <dbReference type="EMBL" id="GBL89104.1"/>
    </source>
</evidence>
<protein>
    <submittedName>
        <fullName evidence="1">Uncharacterized protein</fullName>
    </submittedName>
</protein>
<proteinExistence type="predicted"/>
<reference evidence="1 2" key="1">
    <citation type="journal article" date="2019" name="Sci. Rep.">
        <title>Orb-weaving spider Araneus ventricosus genome elucidates the spidroin gene catalogue.</title>
        <authorList>
            <person name="Kono N."/>
            <person name="Nakamura H."/>
            <person name="Ohtoshi R."/>
            <person name="Moran D.A.P."/>
            <person name="Shinohara A."/>
            <person name="Yoshida Y."/>
            <person name="Fujiwara M."/>
            <person name="Mori M."/>
            <person name="Tomita M."/>
            <person name="Arakawa K."/>
        </authorList>
    </citation>
    <scope>NUCLEOTIDE SEQUENCE [LARGE SCALE GENOMIC DNA]</scope>
</reference>
<organism evidence="1 2">
    <name type="scientific">Araneus ventricosus</name>
    <name type="common">Orbweaver spider</name>
    <name type="synonym">Epeira ventricosa</name>
    <dbReference type="NCBI Taxonomy" id="182803"/>
    <lineage>
        <taxon>Eukaryota</taxon>
        <taxon>Metazoa</taxon>
        <taxon>Ecdysozoa</taxon>
        <taxon>Arthropoda</taxon>
        <taxon>Chelicerata</taxon>
        <taxon>Arachnida</taxon>
        <taxon>Araneae</taxon>
        <taxon>Araneomorphae</taxon>
        <taxon>Entelegynae</taxon>
        <taxon>Araneoidea</taxon>
        <taxon>Araneidae</taxon>
        <taxon>Araneus</taxon>
    </lineage>
</organism>
<name>A0A4Y2BDA4_ARAVE</name>
<sequence length="84" mass="9373">MQCGPWEWDHPELTFKEKRMVSATVTMRGALDSPSFNLEIDDCHVEVPCQASLITGWSEDRGVCNLWSQNAGSVGFTDYTMAST</sequence>
<evidence type="ECO:0000313" key="2">
    <source>
        <dbReference type="Proteomes" id="UP000499080"/>
    </source>
</evidence>
<keyword evidence="2" id="KW-1185">Reference proteome</keyword>
<dbReference type="AlphaFoldDB" id="A0A4Y2BDA4"/>
<gene>
    <name evidence="1" type="ORF">AVEN_187789_1</name>
</gene>
<dbReference type="EMBL" id="BGPR01082901">
    <property type="protein sequence ID" value="GBL89104.1"/>
    <property type="molecule type" value="Genomic_DNA"/>
</dbReference>
<comment type="caution">
    <text evidence="1">The sequence shown here is derived from an EMBL/GenBank/DDBJ whole genome shotgun (WGS) entry which is preliminary data.</text>
</comment>